<proteinExistence type="inferred from homology"/>
<protein>
    <recommendedName>
        <fullName evidence="3">adenosylmethionine--8-amino-7-oxononanoate transaminase</fullName>
        <ecNumber evidence="3">2.6.1.62</ecNumber>
    </recommendedName>
</protein>
<evidence type="ECO:0000256" key="4">
    <source>
        <dbReference type="ARBA" id="ARBA00022576"/>
    </source>
</evidence>
<sequence length="327" mass="35857">MKTAPSPLEIVAAKDFHLETADGRQLIDGMASWWSVCHGYTHPHVIEAVTKQLERLPHVMFGGITHEPAERLASRIAAMLPAELKHVFFADSGSVAVEAAMKMAMGYWRRRGRPERCRFLSFDNAYHGDTTGAMSLCDPDRSMHASYGDAILSQLHAPLPTHPGNEEILREILDRHHHEIAGIFLEPLVQGAGGMRFHDAATVRQIRLLCDEYEVLMITDEIATGFGRTGSMFAIDTCQIVPDIICLGKALTAGTMTMAVTVATSEVFDAFWSDSAGDAFMHGPTFMANPLACAAANASIDLFESEPQVERAREMESKLLAGLQSCR</sequence>
<dbReference type="InterPro" id="IPR015424">
    <property type="entry name" value="PyrdxlP-dep_Trfase"/>
</dbReference>
<dbReference type="PIRSF" id="PIRSF000521">
    <property type="entry name" value="Transaminase_4ab_Lys_Orn"/>
    <property type="match status" value="1"/>
</dbReference>
<dbReference type="EMBL" id="ANOH01000351">
    <property type="protein sequence ID" value="EMI53455.1"/>
    <property type="molecule type" value="Genomic_DNA"/>
</dbReference>
<comment type="catalytic activity">
    <reaction evidence="9">
        <text>(8S)-8-amino-7-oxononanoate + S-adenosyl-L-methionine = S-adenosyl-4-methylsulfanyl-2-oxobutanoate + (7R,8S)-7,8-diammoniononanoate</text>
        <dbReference type="Rhea" id="RHEA:16861"/>
        <dbReference type="ChEBI" id="CHEBI:16490"/>
        <dbReference type="ChEBI" id="CHEBI:59789"/>
        <dbReference type="ChEBI" id="CHEBI:149468"/>
        <dbReference type="ChEBI" id="CHEBI:149469"/>
        <dbReference type="EC" id="2.6.1.62"/>
    </reaction>
</comment>
<keyword evidence="12" id="KW-1185">Reference proteome</keyword>
<evidence type="ECO:0000256" key="1">
    <source>
        <dbReference type="ARBA" id="ARBA00001933"/>
    </source>
</evidence>
<evidence type="ECO:0000256" key="9">
    <source>
        <dbReference type="ARBA" id="ARBA00048449"/>
    </source>
</evidence>
<comment type="similarity">
    <text evidence="10">Belongs to the class-III pyridoxal-phosphate-dependent aminotransferase family.</text>
</comment>
<organism evidence="11 12">
    <name type="scientific">Rhodopirellula sallentina SM41</name>
    <dbReference type="NCBI Taxonomy" id="1263870"/>
    <lineage>
        <taxon>Bacteria</taxon>
        <taxon>Pseudomonadati</taxon>
        <taxon>Planctomycetota</taxon>
        <taxon>Planctomycetia</taxon>
        <taxon>Pirellulales</taxon>
        <taxon>Pirellulaceae</taxon>
        <taxon>Rhodopirellula</taxon>
    </lineage>
</organism>
<dbReference type="GO" id="GO:0009102">
    <property type="term" value="P:biotin biosynthetic process"/>
    <property type="evidence" value="ECO:0007669"/>
    <property type="project" value="UniProtKB-UniPathway"/>
</dbReference>
<dbReference type="EC" id="2.6.1.62" evidence="3"/>
<dbReference type="InterPro" id="IPR049704">
    <property type="entry name" value="Aminotrans_3_PPA_site"/>
</dbReference>
<evidence type="ECO:0000313" key="11">
    <source>
        <dbReference type="EMBL" id="EMI53455.1"/>
    </source>
</evidence>
<dbReference type="GO" id="GO:0004015">
    <property type="term" value="F:adenosylmethionine-8-amino-7-oxononanoate transaminase activity"/>
    <property type="evidence" value="ECO:0007669"/>
    <property type="project" value="UniProtKB-EC"/>
</dbReference>
<keyword evidence="8 10" id="KW-0663">Pyridoxal phosphate</keyword>
<dbReference type="InterPro" id="IPR005815">
    <property type="entry name" value="BioA"/>
</dbReference>
<dbReference type="SUPFAM" id="SSF53383">
    <property type="entry name" value="PLP-dependent transferases"/>
    <property type="match status" value="1"/>
</dbReference>
<comment type="pathway">
    <text evidence="2">Cofactor biosynthesis; biotin biosynthesis; 7,8-diaminononanoate from 8-amino-7-oxononanoate (SAM route): step 1/1.</text>
</comment>
<dbReference type="NCBIfam" id="TIGR00508">
    <property type="entry name" value="bioA"/>
    <property type="match status" value="1"/>
</dbReference>
<dbReference type="InterPro" id="IPR005814">
    <property type="entry name" value="Aminotrans_3"/>
</dbReference>
<reference evidence="11 12" key="1">
    <citation type="journal article" date="2013" name="Mar. Genomics">
        <title>Expression of sulfatases in Rhodopirellula baltica and the diversity of sulfatases in the genus Rhodopirellula.</title>
        <authorList>
            <person name="Wegner C.E."/>
            <person name="Richter-Heitmann T."/>
            <person name="Klindworth A."/>
            <person name="Klockow C."/>
            <person name="Richter M."/>
            <person name="Achstetter T."/>
            <person name="Glockner F.O."/>
            <person name="Harder J."/>
        </authorList>
    </citation>
    <scope>NUCLEOTIDE SEQUENCE [LARGE SCALE GENOMIC DNA]</scope>
    <source>
        <strain evidence="11 12">SM41</strain>
    </source>
</reference>
<evidence type="ECO:0000256" key="2">
    <source>
        <dbReference type="ARBA" id="ARBA00005063"/>
    </source>
</evidence>
<dbReference type="InterPro" id="IPR015421">
    <property type="entry name" value="PyrdxlP-dep_Trfase_major"/>
</dbReference>
<dbReference type="PANTHER" id="PTHR42684">
    <property type="entry name" value="ADENOSYLMETHIONINE-8-AMINO-7-OXONONANOATE AMINOTRANSFERASE"/>
    <property type="match status" value="1"/>
</dbReference>
<dbReference type="InterPro" id="IPR015422">
    <property type="entry name" value="PyrdxlP-dep_Trfase_small"/>
</dbReference>
<keyword evidence="4" id="KW-0032">Aminotransferase</keyword>
<evidence type="ECO:0000256" key="6">
    <source>
        <dbReference type="ARBA" id="ARBA00022691"/>
    </source>
</evidence>
<dbReference type="PROSITE" id="PS00600">
    <property type="entry name" value="AA_TRANSFER_CLASS_3"/>
    <property type="match status" value="1"/>
</dbReference>
<dbReference type="UniPathway" id="UPA00078"/>
<evidence type="ECO:0000256" key="5">
    <source>
        <dbReference type="ARBA" id="ARBA00022679"/>
    </source>
</evidence>
<dbReference type="AlphaFoldDB" id="M5TWA2"/>
<comment type="cofactor">
    <cofactor evidence="1">
        <name>pyridoxal 5'-phosphate</name>
        <dbReference type="ChEBI" id="CHEBI:597326"/>
    </cofactor>
</comment>
<accession>M5TWA2</accession>
<dbReference type="GO" id="GO:0030170">
    <property type="term" value="F:pyridoxal phosphate binding"/>
    <property type="evidence" value="ECO:0007669"/>
    <property type="project" value="InterPro"/>
</dbReference>
<keyword evidence="7" id="KW-0093">Biotin biosynthesis</keyword>
<dbReference type="Proteomes" id="UP000011885">
    <property type="component" value="Unassembled WGS sequence"/>
</dbReference>
<dbReference type="PANTHER" id="PTHR42684:SF17">
    <property type="entry name" value="ADENOSYLMETHIONINE-8-AMINO-7-OXONONANOATE AMINOTRANSFERASE"/>
    <property type="match status" value="1"/>
</dbReference>
<feature type="non-terminal residue" evidence="11">
    <location>
        <position position="327"/>
    </location>
</feature>
<evidence type="ECO:0000256" key="8">
    <source>
        <dbReference type="ARBA" id="ARBA00022898"/>
    </source>
</evidence>
<keyword evidence="5" id="KW-0808">Transferase</keyword>
<dbReference type="CDD" id="cd00610">
    <property type="entry name" value="OAT_like"/>
    <property type="match status" value="1"/>
</dbReference>
<keyword evidence="6" id="KW-0949">S-adenosyl-L-methionine</keyword>
<evidence type="ECO:0000256" key="3">
    <source>
        <dbReference type="ARBA" id="ARBA00013009"/>
    </source>
</evidence>
<name>M5TWA2_9BACT</name>
<dbReference type="Gene3D" id="3.40.640.10">
    <property type="entry name" value="Type I PLP-dependent aspartate aminotransferase-like (Major domain)"/>
    <property type="match status" value="1"/>
</dbReference>
<dbReference type="FunFam" id="3.40.640.10:FF:000004">
    <property type="entry name" value="Acetylornithine aminotransferase"/>
    <property type="match status" value="1"/>
</dbReference>
<dbReference type="Pfam" id="PF00202">
    <property type="entry name" value="Aminotran_3"/>
    <property type="match status" value="1"/>
</dbReference>
<gene>
    <name evidence="11" type="ORF">RSSM_05119</name>
</gene>
<dbReference type="Gene3D" id="3.90.1150.10">
    <property type="entry name" value="Aspartate Aminotransferase, domain 1"/>
    <property type="match status" value="1"/>
</dbReference>
<evidence type="ECO:0000256" key="7">
    <source>
        <dbReference type="ARBA" id="ARBA00022756"/>
    </source>
</evidence>
<evidence type="ECO:0000313" key="12">
    <source>
        <dbReference type="Proteomes" id="UP000011885"/>
    </source>
</evidence>
<comment type="caution">
    <text evidence="11">The sequence shown here is derived from an EMBL/GenBank/DDBJ whole genome shotgun (WGS) entry which is preliminary data.</text>
</comment>
<evidence type="ECO:0000256" key="10">
    <source>
        <dbReference type="RuleBase" id="RU003560"/>
    </source>
</evidence>